<accession>A0A7J8LVY9</accession>
<proteinExistence type="predicted"/>
<comment type="caution">
    <text evidence="1">The sequence shown here is derived from an EMBL/GenBank/DDBJ whole genome shotgun (WGS) entry which is preliminary data.</text>
</comment>
<dbReference type="Proteomes" id="UP000593572">
    <property type="component" value="Unassembled WGS sequence"/>
</dbReference>
<name>A0A7J8LVY9_9ROSI</name>
<reference evidence="1 2" key="1">
    <citation type="journal article" date="2019" name="Genome Biol. Evol.">
        <title>Insights into the evolution of the New World diploid cottons (Gossypium, subgenus Houzingenia) based on genome sequencing.</title>
        <authorList>
            <person name="Grover C.E."/>
            <person name="Arick M.A. 2nd"/>
            <person name="Thrash A."/>
            <person name="Conover J.L."/>
            <person name="Sanders W.S."/>
            <person name="Peterson D.G."/>
            <person name="Frelichowski J.E."/>
            <person name="Scheffler J.A."/>
            <person name="Scheffler B.E."/>
            <person name="Wendel J.F."/>
        </authorList>
    </citation>
    <scope>NUCLEOTIDE SEQUENCE [LARGE SCALE GENOMIC DNA]</scope>
    <source>
        <strain evidence="1">157</strain>
        <tissue evidence="1">Leaf</tissue>
    </source>
</reference>
<dbReference type="EMBL" id="JABEZX010000005">
    <property type="protein sequence ID" value="MBA0556520.1"/>
    <property type="molecule type" value="Genomic_DNA"/>
</dbReference>
<keyword evidence="2" id="KW-1185">Reference proteome</keyword>
<dbReference type="AlphaFoldDB" id="A0A7J8LVY9"/>
<evidence type="ECO:0000313" key="2">
    <source>
        <dbReference type="Proteomes" id="UP000593572"/>
    </source>
</evidence>
<protein>
    <submittedName>
        <fullName evidence="1">Uncharacterized protein</fullName>
    </submittedName>
</protein>
<organism evidence="1 2">
    <name type="scientific">Gossypium lobatum</name>
    <dbReference type="NCBI Taxonomy" id="34289"/>
    <lineage>
        <taxon>Eukaryota</taxon>
        <taxon>Viridiplantae</taxon>
        <taxon>Streptophyta</taxon>
        <taxon>Embryophyta</taxon>
        <taxon>Tracheophyta</taxon>
        <taxon>Spermatophyta</taxon>
        <taxon>Magnoliopsida</taxon>
        <taxon>eudicotyledons</taxon>
        <taxon>Gunneridae</taxon>
        <taxon>Pentapetalae</taxon>
        <taxon>rosids</taxon>
        <taxon>malvids</taxon>
        <taxon>Malvales</taxon>
        <taxon>Malvaceae</taxon>
        <taxon>Malvoideae</taxon>
        <taxon>Gossypium</taxon>
    </lineage>
</organism>
<sequence>MIKWNDEVSEFDLKFLSKKAMKAMVLEKFVAESSFTHNVDKDEEEEEGDWVMEDVVLDKKDHKGKRTPNVVNPMSPLPKF</sequence>
<gene>
    <name evidence="1" type="ORF">Golob_026610</name>
</gene>
<evidence type="ECO:0000313" key="1">
    <source>
        <dbReference type="EMBL" id="MBA0556520.1"/>
    </source>
</evidence>